<reference evidence="2" key="2">
    <citation type="submission" date="2021-02" db="EMBL/GenBank/DDBJ databases">
        <authorList>
            <person name="Kimball J.A."/>
            <person name="Haas M.W."/>
            <person name="Macchietto M."/>
            <person name="Kono T."/>
            <person name="Duquette J."/>
            <person name="Shao M."/>
        </authorList>
    </citation>
    <scope>NUCLEOTIDE SEQUENCE</scope>
    <source>
        <tissue evidence="2">Fresh leaf tissue</tissue>
    </source>
</reference>
<protein>
    <submittedName>
        <fullName evidence="2">Uncharacterized protein</fullName>
    </submittedName>
</protein>
<accession>A0A8J5VBZ7</accession>
<dbReference type="Proteomes" id="UP000729402">
    <property type="component" value="Unassembled WGS sequence"/>
</dbReference>
<dbReference type="PANTHER" id="PTHR37191:SF1">
    <property type="entry name" value="OS08G0112600 PROTEIN"/>
    <property type="match status" value="1"/>
</dbReference>
<name>A0A8J5VBZ7_ZIZPA</name>
<keyword evidence="3" id="KW-1185">Reference proteome</keyword>
<dbReference type="PANTHER" id="PTHR37191">
    <property type="entry name" value="ZINC FINGER/BTB DOMAIN PROTEIN"/>
    <property type="match status" value="1"/>
</dbReference>
<sequence>MPHTRKSHTKQTIPKFSPVSHRVTGRRADQPTVALSSAPWRTGEAAEDDEADRLAREGKVSVTSNPGETPTMHVPRKRQDLDLAVDDFDEDEIDPELRYSFQRNSRFLRRVFSVDTLVKPLPPVMAYSVSRNVNFFFKIFTQFWGAHIGPEPTTDRFVVVIPQFTAGKPCVFLSHRRALRAPSPAGEPCALPLPPEIPARFLSRRRALRAPLPPARSASSLSPRRRLRAPSPAGDICMLPLPASTCGAERR</sequence>
<evidence type="ECO:0000313" key="2">
    <source>
        <dbReference type="EMBL" id="KAG8054286.1"/>
    </source>
</evidence>
<dbReference type="OrthoDB" id="1842891at2759"/>
<dbReference type="GO" id="GO:0009941">
    <property type="term" value="C:chloroplast envelope"/>
    <property type="evidence" value="ECO:0007669"/>
    <property type="project" value="TreeGrafter"/>
</dbReference>
<proteinExistence type="predicted"/>
<reference evidence="2" key="1">
    <citation type="journal article" date="2021" name="bioRxiv">
        <title>Whole Genome Assembly and Annotation of Northern Wild Rice, Zizania palustris L., Supports a Whole Genome Duplication in the Zizania Genus.</title>
        <authorList>
            <person name="Haas M."/>
            <person name="Kono T."/>
            <person name="Macchietto M."/>
            <person name="Millas R."/>
            <person name="McGilp L."/>
            <person name="Shao M."/>
            <person name="Duquette J."/>
            <person name="Hirsch C.N."/>
            <person name="Kimball J."/>
        </authorList>
    </citation>
    <scope>NUCLEOTIDE SEQUENCE</scope>
    <source>
        <tissue evidence="2">Fresh leaf tissue</tissue>
    </source>
</reference>
<dbReference type="EMBL" id="JAAALK010000288">
    <property type="protein sequence ID" value="KAG8054286.1"/>
    <property type="molecule type" value="Genomic_DNA"/>
</dbReference>
<organism evidence="2 3">
    <name type="scientific">Zizania palustris</name>
    <name type="common">Northern wild rice</name>
    <dbReference type="NCBI Taxonomy" id="103762"/>
    <lineage>
        <taxon>Eukaryota</taxon>
        <taxon>Viridiplantae</taxon>
        <taxon>Streptophyta</taxon>
        <taxon>Embryophyta</taxon>
        <taxon>Tracheophyta</taxon>
        <taxon>Spermatophyta</taxon>
        <taxon>Magnoliopsida</taxon>
        <taxon>Liliopsida</taxon>
        <taxon>Poales</taxon>
        <taxon>Poaceae</taxon>
        <taxon>BOP clade</taxon>
        <taxon>Oryzoideae</taxon>
        <taxon>Oryzeae</taxon>
        <taxon>Zizaniinae</taxon>
        <taxon>Zizania</taxon>
    </lineage>
</organism>
<feature type="region of interest" description="Disordered" evidence="1">
    <location>
        <begin position="1"/>
        <end position="78"/>
    </location>
</feature>
<evidence type="ECO:0000256" key="1">
    <source>
        <dbReference type="SAM" id="MobiDB-lite"/>
    </source>
</evidence>
<comment type="caution">
    <text evidence="2">The sequence shown here is derived from an EMBL/GenBank/DDBJ whole genome shotgun (WGS) entry which is preliminary data.</text>
</comment>
<feature type="region of interest" description="Disordered" evidence="1">
    <location>
        <begin position="212"/>
        <end position="233"/>
    </location>
</feature>
<dbReference type="AlphaFoldDB" id="A0A8J5VBZ7"/>
<gene>
    <name evidence="2" type="ORF">GUJ93_ZPchr0001g29580</name>
</gene>
<evidence type="ECO:0000313" key="3">
    <source>
        <dbReference type="Proteomes" id="UP000729402"/>
    </source>
</evidence>